<keyword evidence="2" id="KW-0378">Hydrolase</keyword>
<gene>
    <name evidence="5" type="ORF">LLUT_LOCUS828</name>
</gene>
<name>A0AAV1VSF8_LUPLU</name>
<organism evidence="5 6">
    <name type="scientific">Lupinus luteus</name>
    <name type="common">European yellow lupine</name>
    <dbReference type="NCBI Taxonomy" id="3873"/>
    <lineage>
        <taxon>Eukaryota</taxon>
        <taxon>Viridiplantae</taxon>
        <taxon>Streptophyta</taxon>
        <taxon>Embryophyta</taxon>
        <taxon>Tracheophyta</taxon>
        <taxon>Spermatophyta</taxon>
        <taxon>Magnoliopsida</taxon>
        <taxon>eudicotyledons</taxon>
        <taxon>Gunneridae</taxon>
        <taxon>Pentapetalae</taxon>
        <taxon>rosids</taxon>
        <taxon>fabids</taxon>
        <taxon>Fabales</taxon>
        <taxon>Fabaceae</taxon>
        <taxon>Papilionoideae</taxon>
        <taxon>50 kb inversion clade</taxon>
        <taxon>genistoids sensu lato</taxon>
        <taxon>core genistoids</taxon>
        <taxon>Genisteae</taxon>
        <taxon>Lupinus</taxon>
    </lineage>
</organism>
<evidence type="ECO:0000256" key="2">
    <source>
        <dbReference type="ARBA" id="ARBA00022801"/>
    </source>
</evidence>
<comment type="similarity">
    <text evidence="1">Belongs to the 'GDSL' lipolytic enzyme family.</text>
</comment>
<comment type="caution">
    <text evidence="5">The sequence shown here is derived from an EMBL/GenBank/DDBJ whole genome shotgun (WGS) entry which is preliminary data.</text>
</comment>
<evidence type="ECO:0000256" key="1">
    <source>
        <dbReference type="ARBA" id="ARBA00008668"/>
    </source>
</evidence>
<dbReference type="InterPro" id="IPR001087">
    <property type="entry name" value="GDSL"/>
</dbReference>
<dbReference type="EMBL" id="CAXHTB010000001">
    <property type="protein sequence ID" value="CAL0299768.1"/>
    <property type="molecule type" value="Genomic_DNA"/>
</dbReference>
<evidence type="ECO:0000313" key="6">
    <source>
        <dbReference type="Proteomes" id="UP001497480"/>
    </source>
</evidence>
<dbReference type="AlphaFoldDB" id="A0AAV1VSF8"/>
<dbReference type="SUPFAM" id="SSF52266">
    <property type="entry name" value="SGNH hydrolase"/>
    <property type="match status" value="1"/>
</dbReference>
<keyword evidence="4" id="KW-0443">Lipid metabolism</keyword>
<dbReference type="Gene3D" id="3.40.50.1110">
    <property type="entry name" value="SGNH hydrolase"/>
    <property type="match status" value="1"/>
</dbReference>
<reference evidence="5 6" key="1">
    <citation type="submission" date="2024-03" db="EMBL/GenBank/DDBJ databases">
        <authorList>
            <person name="Martinez-Hernandez J."/>
        </authorList>
    </citation>
    <scope>NUCLEOTIDE SEQUENCE [LARGE SCALE GENOMIC DNA]</scope>
</reference>
<evidence type="ECO:0000256" key="4">
    <source>
        <dbReference type="ARBA" id="ARBA00023098"/>
    </source>
</evidence>
<evidence type="ECO:0000313" key="5">
    <source>
        <dbReference type="EMBL" id="CAL0299768.1"/>
    </source>
</evidence>
<dbReference type="PANTHER" id="PTHR46020:SF4">
    <property type="entry name" value="OS04G0650200 PROTEIN"/>
    <property type="match status" value="1"/>
</dbReference>
<dbReference type="GO" id="GO:0016042">
    <property type="term" value="P:lipid catabolic process"/>
    <property type="evidence" value="ECO:0007669"/>
    <property type="project" value="UniProtKB-KW"/>
</dbReference>
<dbReference type="PANTHER" id="PTHR46020">
    <property type="entry name" value="OSJNBB0059K02.9 PROTEIN"/>
    <property type="match status" value="1"/>
</dbReference>
<dbReference type="Proteomes" id="UP001497480">
    <property type="component" value="Unassembled WGS sequence"/>
</dbReference>
<keyword evidence="6" id="KW-1185">Reference proteome</keyword>
<evidence type="ECO:0008006" key="7">
    <source>
        <dbReference type="Google" id="ProtNLM"/>
    </source>
</evidence>
<evidence type="ECO:0000256" key="3">
    <source>
        <dbReference type="ARBA" id="ARBA00022963"/>
    </source>
</evidence>
<proteinExistence type="inferred from homology"/>
<dbReference type="GO" id="GO:0016788">
    <property type="term" value="F:hydrolase activity, acting on ester bonds"/>
    <property type="evidence" value="ECO:0007669"/>
    <property type="project" value="InterPro"/>
</dbReference>
<dbReference type="InterPro" id="IPR036514">
    <property type="entry name" value="SGNH_hydro_sf"/>
</dbReference>
<keyword evidence="3" id="KW-0442">Lipid degradation</keyword>
<accession>A0AAV1VSF8</accession>
<protein>
    <recommendedName>
        <fullName evidence="7">GDSL esterase/lipase</fullName>
    </recommendedName>
</protein>
<sequence>MVKRCEEVEGVKRSYWVYKSGNNSVKLFVFGDSYVDTGNYLNSTSYKPPNGITFPGYPAGRFGNGRILTDYLASFFKIETPTPYALKNSSNLQNGLNFAFGGTGVFKTMIDGPNLTVQIDSLEQLIKQNVYSKSDVESSIVLGIDKYIKSVVDEFLTSLRRIQSLGVKKIIVSQLEPIGCYPAITVASSYHDCVDNLNKVSRDHNIMLLQNVEDLNKKSGKPVFNALDLYNSFLSNIKDLQKSRQENSTLVNPLEPCCVPLKGEYECGKLDKNGKKKYTLCKNPELPFFWDIVHPTQNGWSSIFKKLEPSLSQIVGTNF</sequence>
<dbReference type="Pfam" id="PF00657">
    <property type="entry name" value="Lipase_GDSL"/>
    <property type="match status" value="1"/>
</dbReference>